<dbReference type="Proteomes" id="UP000661077">
    <property type="component" value="Unassembled WGS sequence"/>
</dbReference>
<evidence type="ECO:0000256" key="3">
    <source>
        <dbReference type="ARBA" id="ARBA00023163"/>
    </source>
</evidence>
<feature type="domain" description="IclR-ED" evidence="8">
    <location>
        <begin position="82"/>
        <end position="262"/>
    </location>
</feature>
<dbReference type="Pfam" id="PF01614">
    <property type="entry name" value="IclR_C"/>
    <property type="match status" value="1"/>
</dbReference>
<comment type="caution">
    <text evidence="9">The sequence shown here is derived from an EMBL/GenBank/DDBJ whole genome shotgun (WGS) entry which is preliminary data.</text>
</comment>
<dbReference type="Gene3D" id="1.10.10.10">
    <property type="entry name" value="Winged helix-like DNA-binding domain superfamily/Winged helix DNA-binding domain"/>
    <property type="match status" value="1"/>
</dbReference>
<evidence type="ECO:0000256" key="1">
    <source>
        <dbReference type="ARBA" id="ARBA00023015"/>
    </source>
</evidence>
<sequence length="283" mass="31122">MNTVSPKNKGKPAPAASQPSGSQTLFRGLDVLEAVSGGTIGLAELAEQLGLTRSTTHRLASALVERRYLTFAPGEGYRLGPKLLELGYNANLQMDVPRVARPYLQELADASDDTIHLGVLEEWRALYLDKIPGRRRIEISSRVGERQPLTTTGLGKALILDESESRWRELWKSECGNKASSADWETWLKRMRAYAQQGYAFDLEENEDRIRCVAAPIRRAGGRIVAAISVSGAAQYMSDARMATLAATVKETTAAISEQFGWLPEEDPGKTNAPRPPDKGRRI</sequence>
<evidence type="ECO:0000259" key="8">
    <source>
        <dbReference type="PROSITE" id="PS51078"/>
    </source>
</evidence>
<gene>
    <name evidence="9" type="ORF">JM946_08345</name>
</gene>
<dbReference type="SUPFAM" id="SSF55781">
    <property type="entry name" value="GAF domain-like"/>
    <property type="match status" value="1"/>
</dbReference>
<dbReference type="InterPro" id="IPR029016">
    <property type="entry name" value="GAF-like_dom_sf"/>
</dbReference>
<dbReference type="Gene3D" id="3.30.450.40">
    <property type="match status" value="1"/>
</dbReference>
<evidence type="ECO:0000256" key="5">
    <source>
        <dbReference type="ARBA" id="ARBA00042627"/>
    </source>
</evidence>
<keyword evidence="10" id="KW-1185">Reference proteome</keyword>
<dbReference type="InterPro" id="IPR036388">
    <property type="entry name" value="WH-like_DNA-bd_sf"/>
</dbReference>
<dbReference type="Pfam" id="PF09339">
    <property type="entry name" value="HTH_IclR"/>
    <property type="match status" value="1"/>
</dbReference>
<feature type="region of interest" description="Disordered" evidence="6">
    <location>
        <begin position="1"/>
        <end position="22"/>
    </location>
</feature>
<name>A0ABS1WUV6_9GAMM</name>
<evidence type="ECO:0000256" key="2">
    <source>
        <dbReference type="ARBA" id="ARBA00023125"/>
    </source>
</evidence>
<dbReference type="InterPro" id="IPR050707">
    <property type="entry name" value="HTH_MetabolicPath_Reg"/>
</dbReference>
<dbReference type="InterPro" id="IPR036390">
    <property type="entry name" value="WH_DNA-bd_sf"/>
</dbReference>
<feature type="domain" description="HTH iclR-type" evidence="7">
    <location>
        <begin position="22"/>
        <end position="81"/>
    </location>
</feature>
<dbReference type="PANTHER" id="PTHR30136:SF24">
    <property type="entry name" value="HTH-TYPE TRANSCRIPTIONAL REPRESSOR ALLR"/>
    <property type="match status" value="1"/>
</dbReference>
<dbReference type="SUPFAM" id="SSF46785">
    <property type="entry name" value="Winged helix' DNA-binding domain"/>
    <property type="match status" value="1"/>
</dbReference>
<evidence type="ECO:0000313" key="9">
    <source>
        <dbReference type="EMBL" id="MBM0104754.1"/>
    </source>
</evidence>
<reference evidence="9 10" key="1">
    <citation type="journal article" date="2021" name="Int. J. Syst. Evol. Microbiol.">
        <title>Steroidobacter gossypii sp. nov., isolated from soil of cotton cropping field.</title>
        <authorList>
            <person name="Huang R."/>
            <person name="Yang S."/>
            <person name="Zhen C."/>
            <person name="Liu W."/>
        </authorList>
    </citation>
    <scope>NUCLEOTIDE SEQUENCE [LARGE SCALE GENOMIC DNA]</scope>
    <source>
        <strain evidence="9 10">S1-65</strain>
    </source>
</reference>
<dbReference type="PROSITE" id="PS51078">
    <property type="entry name" value="ICLR_ED"/>
    <property type="match status" value="1"/>
</dbReference>
<dbReference type="RefSeq" id="WP_203166777.1">
    <property type="nucleotide sequence ID" value="NZ_JAEVLS010000002.1"/>
</dbReference>
<keyword evidence="1" id="KW-0805">Transcription regulation</keyword>
<feature type="region of interest" description="Disordered" evidence="6">
    <location>
        <begin position="259"/>
        <end position="283"/>
    </location>
</feature>
<evidence type="ECO:0000256" key="6">
    <source>
        <dbReference type="SAM" id="MobiDB-lite"/>
    </source>
</evidence>
<organism evidence="9 10">
    <name type="scientific">Steroidobacter gossypii</name>
    <dbReference type="NCBI Taxonomy" id="2805490"/>
    <lineage>
        <taxon>Bacteria</taxon>
        <taxon>Pseudomonadati</taxon>
        <taxon>Pseudomonadota</taxon>
        <taxon>Gammaproteobacteria</taxon>
        <taxon>Steroidobacterales</taxon>
        <taxon>Steroidobacteraceae</taxon>
        <taxon>Steroidobacter</taxon>
    </lineage>
</organism>
<dbReference type="SMART" id="SM00346">
    <property type="entry name" value="HTH_ICLR"/>
    <property type="match status" value="1"/>
</dbReference>
<evidence type="ECO:0000313" key="10">
    <source>
        <dbReference type="Proteomes" id="UP000661077"/>
    </source>
</evidence>
<accession>A0ABS1WUV6</accession>
<dbReference type="InterPro" id="IPR014757">
    <property type="entry name" value="Tscrpt_reg_IclR_C"/>
</dbReference>
<keyword evidence="3" id="KW-0804">Transcription</keyword>
<protein>
    <recommendedName>
        <fullName evidence="4">HTH-type transcriptional repressor AllR</fullName>
    </recommendedName>
    <alternativeName>
        <fullName evidence="5">Negative regulator of allantoin and glyoxylate utilization operons</fullName>
    </alternativeName>
</protein>
<dbReference type="EMBL" id="JAEVLS010000002">
    <property type="protein sequence ID" value="MBM0104754.1"/>
    <property type="molecule type" value="Genomic_DNA"/>
</dbReference>
<dbReference type="PANTHER" id="PTHR30136">
    <property type="entry name" value="HELIX-TURN-HELIX TRANSCRIPTIONAL REGULATOR, ICLR FAMILY"/>
    <property type="match status" value="1"/>
</dbReference>
<keyword evidence="2" id="KW-0238">DNA-binding</keyword>
<dbReference type="InterPro" id="IPR005471">
    <property type="entry name" value="Tscrpt_reg_IclR_N"/>
</dbReference>
<evidence type="ECO:0000259" key="7">
    <source>
        <dbReference type="PROSITE" id="PS51077"/>
    </source>
</evidence>
<proteinExistence type="predicted"/>
<evidence type="ECO:0000256" key="4">
    <source>
        <dbReference type="ARBA" id="ARBA00040379"/>
    </source>
</evidence>
<dbReference type="PROSITE" id="PS51077">
    <property type="entry name" value="HTH_ICLR"/>
    <property type="match status" value="1"/>
</dbReference>